<dbReference type="InterPro" id="IPR000109">
    <property type="entry name" value="POT_fam"/>
</dbReference>
<dbReference type="EMBL" id="NSIT01000027">
    <property type="protein sequence ID" value="PJE80190.1"/>
    <property type="molecule type" value="Genomic_DNA"/>
</dbReference>
<feature type="transmembrane region" description="Helical" evidence="7">
    <location>
        <begin position="311"/>
        <end position="333"/>
    </location>
</feature>
<dbReference type="NCBIfam" id="TIGR00924">
    <property type="entry name" value="yjdL_sub1_fam"/>
    <property type="match status" value="1"/>
</dbReference>
<reference evidence="8" key="1">
    <citation type="journal article" date="2017" name="Appl. Environ. Microbiol.">
        <title>Molecular characterization of an Endozoicomonas-like organism causing infection in king scallop Pecten maximus L.</title>
        <authorList>
            <person name="Cano I."/>
            <person name="van Aerle R."/>
            <person name="Ross S."/>
            <person name="Verner-Jeffreys D.W."/>
            <person name="Paley R.K."/>
            <person name="Rimmer G."/>
            <person name="Ryder D."/>
            <person name="Hooper P."/>
            <person name="Stone D."/>
            <person name="Feist S.W."/>
        </authorList>
    </citation>
    <scope>NUCLEOTIDE SEQUENCE</scope>
</reference>
<dbReference type="Pfam" id="PF00854">
    <property type="entry name" value="PTR2"/>
    <property type="match status" value="1"/>
</dbReference>
<name>A0A2H9TAC3_9ZZZZ</name>
<comment type="subcellular location">
    <subcellularLocation>
        <location evidence="1">Cell membrane</location>
        <topology evidence="1">Multi-pass membrane protein</topology>
    </subcellularLocation>
</comment>
<keyword evidence="6 7" id="KW-0472">Membrane</keyword>
<feature type="transmembrane region" description="Helical" evidence="7">
    <location>
        <begin position="171"/>
        <end position="192"/>
    </location>
</feature>
<keyword evidence="4 7" id="KW-0812">Transmembrane</keyword>
<dbReference type="GO" id="GO:0006857">
    <property type="term" value="P:oligopeptide transport"/>
    <property type="evidence" value="ECO:0007669"/>
    <property type="project" value="InterPro"/>
</dbReference>
<keyword evidence="5 7" id="KW-1133">Transmembrane helix</keyword>
<feature type="transmembrane region" description="Helical" evidence="7">
    <location>
        <begin position="237"/>
        <end position="255"/>
    </location>
</feature>
<organism evidence="8">
    <name type="scientific">invertebrate metagenome</name>
    <dbReference type="NCBI Taxonomy" id="1711999"/>
    <lineage>
        <taxon>unclassified sequences</taxon>
        <taxon>metagenomes</taxon>
        <taxon>organismal metagenomes</taxon>
    </lineage>
</organism>
<keyword evidence="2" id="KW-0813">Transport</keyword>
<evidence type="ECO:0000256" key="6">
    <source>
        <dbReference type="ARBA" id="ARBA00023136"/>
    </source>
</evidence>
<feature type="transmembrane region" description="Helical" evidence="7">
    <location>
        <begin position="82"/>
        <end position="99"/>
    </location>
</feature>
<dbReference type="CDD" id="cd17346">
    <property type="entry name" value="MFS_DtpA_like"/>
    <property type="match status" value="1"/>
</dbReference>
<feature type="transmembrane region" description="Helical" evidence="7">
    <location>
        <begin position="144"/>
        <end position="165"/>
    </location>
</feature>
<feature type="transmembrane region" description="Helical" evidence="7">
    <location>
        <begin position="448"/>
        <end position="469"/>
    </location>
</feature>
<dbReference type="FunFam" id="1.20.1250.20:FF:000017">
    <property type="entry name" value="Dipeptide and tripeptide permease A"/>
    <property type="match status" value="1"/>
</dbReference>
<comment type="caution">
    <text evidence="8">The sequence shown here is derived from an EMBL/GenBank/DDBJ whole genome shotgun (WGS) entry which is preliminary data.</text>
</comment>
<dbReference type="SUPFAM" id="SSF103473">
    <property type="entry name" value="MFS general substrate transporter"/>
    <property type="match status" value="2"/>
</dbReference>
<evidence type="ECO:0000256" key="3">
    <source>
        <dbReference type="ARBA" id="ARBA00022475"/>
    </source>
</evidence>
<evidence type="ECO:0000313" key="8">
    <source>
        <dbReference type="EMBL" id="PJE80190.1"/>
    </source>
</evidence>
<evidence type="ECO:0000256" key="4">
    <source>
        <dbReference type="ARBA" id="ARBA00022692"/>
    </source>
</evidence>
<evidence type="ECO:0000256" key="7">
    <source>
        <dbReference type="SAM" id="Phobius"/>
    </source>
</evidence>
<evidence type="ECO:0000256" key="2">
    <source>
        <dbReference type="ARBA" id="ARBA00022448"/>
    </source>
</evidence>
<feature type="transmembrane region" description="Helical" evidence="7">
    <location>
        <begin position="105"/>
        <end position="123"/>
    </location>
</feature>
<dbReference type="PANTHER" id="PTHR23517:SF15">
    <property type="entry name" value="PROTON-DEPENDENT OLIGOPEPTIDE FAMILY TRANSPORT PROTEIN"/>
    <property type="match status" value="1"/>
</dbReference>
<dbReference type="InterPro" id="IPR050171">
    <property type="entry name" value="MFS_Transporters"/>
</dbReference>
<dbReference type="GO" id="GO:1904680">
    <property type="term" value="F:peptide transmembrane transporter activity"/>
    <property type="evidence" value="ECO:0007669"/>
    <property type="project" value="InterPro"/>
</dbReference>
<feature type="transmembrane region" description="Helical" evidence="7">
    <location>
        <begin position="415"/>
        <end position="436"/>
    </location>
</feature>
<feature type="transmembrane region" description="Helical" evidence="7">
    <location>
        <begin position="52"/>
        <end position="70"/>
    </location>
</feature>
<dbReference type="PROSITE" id="PS01023">
    <property type="entry name" value="PTR2_2"/>
    <property type="match status" value="1"/>
</dbReference>
<dbReference type="InterPro" id="IPR018456">
    <property type="entry name" value="PTR2_symporter_CS"/>
</dbReference>
<evidence type="ECO:0000256" key="1">
    <source>
        <dbReference type="ARBA" id="ARBA00004651"/>
    </source>
</evidence>
<feature type="transmembrane region" description="Helical" evidence="7">
    <location>
        <begin position="267"/>
        <end position="287"/>
    </location>
</feature>
<accession>A0A2H9TAC3</accession>
<dbReference type="InterPro" id="IPR036259">
    <property type="entry name" value="MFS_trans_sf"/>
</dbReference>
<sequence>MKYESVGVLKQPRPFYLIFFVELWERFGYYALQGILAVYFVHKLGFSQADSFVTFGAFSALVFGLISIGGKIGDKVLGTKRTIILGALTLAFGYLLMAISILHSSLVFIALGFVAVGNGLFKANPSSLLAKCYDEGDSRIDGGFTLYYMSINIGSFVSLSFAPVIAEHFGYTTTFIVCALGLIACLFSYWQLRAAVQEIGSEADERPMNKKYLMYVMAGTVVAAFICAWLLQHVLLANAALAVIALVVVAIFFKETFQLKGIARSKMLAAFILMVEAIMFFCLYAQMPTSLNFFAINNVDTHLLGMNLNPISFQALNPFWIVVGSPVLAALYNKVGDTMTMPSKFTIGMFLCAAGFWCAYLPAFFHTSEGMVSSWWLVFVYMFQSIGELMISGLGLAMVAALVPQRLMGFIMGAWFLTQAASFVIGGWIATLMAVPENVTDPLQTLPIYTHTFMQIGIATTVVAVLMLFTIPKLNRMINGDDGLEHAELAHA</sequence>
<dbReference type="AlphaFoldDB" id="A0A2H9TAC3"/>
<feature type="transmembrane region" description="Helical" evidence="7">
    <location>
        <begin position="375"/>
        <end position="403"/>
    </location>
</feature>
<dbReference type="InterPro" id="IPR005279">
    <property type="entry name" value="Dipep/tripep_permease"/>
</dbReference>
<feature type="transmembrane region" description="Helical" evidence="7">
    <location>
        <begin position="212"/>
        <end position="231"/>
    </location>
</feature>
<evidence type="ECO:0000256" key="5">
    <source>
        <dbReference type="ARBA" id="ARBA00022989"/>
    </source>
</evidence>
<keyword evidence="3" id="KW-1003">Cell membrane</keyword>
<dbReference type="GO" id="GO:0005886">
    <property type="term" value="C:plasma membrane"/>
    <property type="evidence" value="ECO:0007669"/>
    <property type="project" value="UniProtKB-SubCell"/>
</dbReference>
<feature type="transmembrane region" description="Helical" evidence="7">
    <location>
        <begin position="345"/>
        <end position="363"/>
    </location>
</feature>
<proteinExistence type="predicted"/>
<protein>
    <submittedName>
        <fullName evidence="8">Dipeptide and tripeptide permease B</fullName>
    </submittedName>
</protein>
<gene>
    <name evidence="8" type="primary">dtpB_1</name>
    <name evidence="8" type="ORF">CI610_00803</name>
</gene>
<dbReference type="Gene3D" id="1.20.1250.20">
    <property type="entry name" value="MFS general substrate transporter like domains"/>
    <property type="match status" value="1"/>
</dbReference>
<dbReference type="PANTHER" id="PTHR23517">
    <property type="entry name" value="RESISTANCE PROTEIN MDTM, PUTATIVE-RELATED-RELATED"/>
    <property type="match status" value="1"/>
</dbReference>
<feature type="transmembrane region" description="Helical" evidence="7">
    <location>
        <begin position="27"/>
        <end position="46"/>
    </location>
</feature>